<evidence type="ECO:0008006" key="4">
    <source>
        <dbReference type="Google" id="ProtNLM"/>
    </source>
</evidence>
<keyword evidence="3" id="KW-1185">Reference proteome</keyword>
<sequence length="111" mass="12271">MRKLGHMANLFNPLPWPLFTLLTHMVRASLPTMWDSLTFLCKPPKILLRQLVNTSCGTLTNILFAMNHLNTLKCAVSSFVPQSCVATDLPPAKRSSTSLDLSSKCVAWVVA</sequence>
<evidence type="ECO:0000313" key="3">
    <source>
        <dbReference type="Proteomes" id="UP000717696"/>
    </source>
</evidence>
<dbReference type="EMBL" id="JAGMUU010000024">
    <property type="protein sequence ID" value="KAH7124822.1"/>
    <property type="molecule type" value="Genomic_DNA"/>
</dbReference>
<gene>
    <name evidence="2" type="ORF">B0J13DRAFT_565687</name>
</gene>
<evidence type="ECO:0000313" key="2">
    <source>
        <dbReference type="EMBL" id="KAH7124822.1"/>
    </source>
</evidence>
<organism evidence="2 3">
    <name type="scientific">Dactylonectria estremocensis</name>
    <dbReference type="NCBI Taxonomy" id="1079267"/>
    <lineage>
        <taxon>Eukaryota</taxon>
        <taxon>Fungi</taxon>
        <taxon>Dikarya</taxon>
        <taxon>Ascomycota</taxon>
        <taxon>Pezizomycotina</taxon>
        <taxon>Sordariomycetes</taxon>
        <taxon>Hypocreomycetidae</taxon>
        <taxon>Hypocreales</taxon>
        <taxon>Nectriaceae</taxon>
        <taxon>Dactylonectria</taxon>
    </lineage>
</organism>
<evidence type="ECO:0000256" key="1">
    <source>
        <dbReference type="SAM" id="SignalP"/>
    </source>
</evidence>
<feature type="chain" id="PRO_5040228249" description="Secreted protein" evidence="1">
    <location>
        <begin position="29"/>
        <end position="111"/>
    </location>
</feature>
<dbReference type="Proteomes" id="UP000717696">
    <property type="component" value="Unassembled WGS sequence"/>
</dbReference>
<reference evidence="2" key="1">
    <citation type="journal article" date="2021" name="Nat. Commun.">
        <title>Genetic determinants of endophytism in the Arabidopsis root mycobiome.</title>
        <authorList>
            <person name="Mesny F."/>
            <person name="Miyauchi S."/>
            <person name="Thiergart T."/>
            <person name="Pickel B."/>
            <person name="Atanasova L."/>
            <person name="Karlsson M."/>
            <person name="Huettel B."/>
            <person name="Barry K.W."/>
            <person name="Haridas S."/>
            <person name="Chen C."/>
            <person name="Bauer D."/>
            <person name="Andreopoulos W."/>
            <person name="Pangilinan J."/>
            <person name="LaButti K."/>
            <person name="Riley R."/>
            <person name="Lipzen A."/>
            <person name="Clum A."/>
            <person name="Drula E."/>
            <person name="Henrissat B."/>
            <person name="Kohler A."/>
            <person name="Grigoriev I.V."/>
            <person name="Martin F.M."/>
            <person name="Hacquard S."/>
        </authorList>
    </citation>
    <scope>NUCLEOTIDE SEQUENCE</scope>
    <source>
        <strain evidence="2">MPI-CAGE-AT-0021</strain>
    </source>
</reference>
<keyword evidence="1" id="KW-0732">Signal</keyword>
<feature type="signal peptide" evidence="1">
    <location>
        <begin position="1"/>
        <end position="28"/>
    </location>
</feature>
<proteinExistence type="predicted"/>
<accession>A0A9P9DTK2</accession>
<dbReference type="AlphaFoldDB" id="A0A9P9DTK2"/>
<protein>
    <recommendedName>
        <fullName evidence="4">Secreted protein</fullName>
    </recommendedName>
</protein>
<comment type="caution">
    <text evidence="2">The sequence shown here is derived from an EMBL/GenBank/DDBJ whole genome shotgun (WGS) entry which is preliminary data.</text>
</comment>
<name>A0A9P9DTK2_9HYPO</name>